<accession>A0ABM8QJE5</accession>
<evidence type="ECO:0000256" key="1">
    <source>
        <dbReference type="SAM" id="SignalP"/>
    </source>
</evidence>
<evidence type="ECO:0000313" key="2">
    <source>
        <dbReference type="EMBL" id="CAE6699741.1"/>
    </source>
</evidence>
<keyword evidence="1" id="KW-0732">Signal</keyword>
<comment type="caution">
    <text evidence="2">The sequence shown here is derived from an EMBL/GenBank/DDBJ whole genome shotgun (WGS) entry which is preliminary data.</text>
</comment>
<proteinExistence type="predicted"/>
<evidence type="ECO:0000313" key="3">
    <source>
        <dbReference type="Proteomes" id="UP000675880"/>
    </source>
</evidence>
<dbReference type="EMBL" id="CAJNBJ010000001">
    <property type="protein sequence ID" value="CAE6699741.1"/>
    <property type="molecule type" value="Genomic_DNA"/>
</dbReference>
<keyword evidence="3" id="KW-1185">Reference proteome</keyword>
<name>A0ABM8QJE5_9BACT</name>
<sequence>MMKNLINQWMVRMAVYGLAGLVVLISAPSGFAADAKAEKTFTMAVTDQQGVETELKNGIFYWEEKMSETSFVPHELRHLPAKRGTATVNIKFDQIKQIEVKPGADKSAPAMTVTLTNGKNGEFTPAVSGSFKGESDFGQVEVPIGSVSKVVFK</sequence>
<gene>
    <name evidence="2" type="ORF">NSPZN2_10669</name>
</gene>
<organism evidence="2 3">
    <name type="scientific">Nitrospira defluvii</name>
    <dbReference type="NCBI Taxonomy" id="330214"/>
    <lineage>
        <taxon>Bacteria</taxon>
        <taxon>Pseudomonadati</taxon>
        <taxon>Nitrospirota</taxon>
        <taxon>Nitrospiria</taxon>
        <taxon>Nitrospirales</taxon>
        <taxon>Nitrospiraceae</taxon>
        <taxon>Nitrospira</taxon>
    </lineage>
</organism>
<dbReference type="RefSeq" id="WP_246507384.1">
    <property type="nucleotide sequence ID" value="NZ_CAJNBJ010000001.1"/>
</dbReference>
<feature type="chain" id="PRO_5046608290" evidence="1">
    <location>
        <begin position="33"/>
        <end position="153"/>
    </location>
</feature>
<feature type="signal peptide" evidence="1">
    <location>
        <begin position="1"/>
        <end position="32"/>
    </location>
</feature>
<dbReference type="Proteomes" id="UP000675880">
    <property type="component" value="Unassembled WGS sequence"/>
</dbReference>
<reference evidence="2 3" key="1">
    <citation type="submission" date="2021-02" db="EMBL/GenBank/DDBJ databases">
        <authorList>
            <person name="Han P."/>
        </authorList>
    </citation>
    <scope>NUCLEOTIDE SEQUENCE [LARGE SCALE GENOMIC DNA]</scope>
    <source>
        <strain evidence="2">Candidatus Nitrospira sp. ZN2</strain>
    </source>
</reference>
<protein>
    <submittedName>
        <fullName evidence="2">Uncharacterized protein</fullName>
    </submittedName>
</protein>